<dbReference type="InterPro" id="IPR001387">
    <property type="entry name" value="Cro/C1-type_HTH"/>
</dbReference>
<dbReference type="CDD" id="cd00093">
    <property type="entry name" value="HTH_XRE"/>
    <property type="match status" value="1"/>
</dbReference>
<evidence type="ECO:0000313" key="4">
    <source>
        <dbReference type="Proteomes" id="UP000008703"/>
    </source>
</evidence>
<dbReference type="HOGENOM" id="CLU_057862_1_0_11"/>
<dbReference type="PROSITE" id="PS50943">
    <property type="entry name" value="HTH_CROC1"/>
    <property type="match status" value="1"/>
</dbReference>
<feature type="domain" description="HTH cro/C1-type" evidence="2">
    <location>
        <begin position="55"/>
        <end position="102"/>
    </location>
</feature>
<dbReference type="KEGG" id="svl:Strvi_6542"/>
<protein>
    <submittedName>
        <fullName evidence="3">Helix-turn-helix domain protein</fullName>
    </submittedName>
</protein>
<dbReference type="SUPFAM" id="SSF47413">
    <property type="entry name" value="lambda repressor-like DNA-binding domains"/>
    <property type="match status" value="1"/>
</dbReference>
<dbReference type="Proteomes" id="UP000008703">
    <property type="component" value="Chromosome"/>
</dbReference>
<feature type="region of interest" description="Disordered" evidence="1">
    <location>
        <begin position="1"/>
        <end position="31"/>
    </location>
</feature>
<evidence type="ECO:0000313" key="3">
    <source>
        <dbReference type="EMBL" id="AEM85945.1"/>
    </source>
</evidence>
<dbReference type="SMART" id="SM00530">
    <property type="entry name" value="HTH_XRE"/>
    <property type="match status" value="1"/>
</dbReference>
<dbReference type="RefSeq" id="WP_014059424.1">
    <property type="nucleotide sequence ID" value="NC_015957.1"/>
</dbReference>
<evidence type="ECO:0000259" key="2">
    <source>
        <dbReference type="PROSITE" id="PS50943"/>
    </source>
</evidence>
<dbReference type="InterPro" id="IPR010982">
    <property type="entry name" value="Lambda_DNA-bd_dom_sf"/>
</dbReference>
<accession>G2P0E7</accession>
<dbReference type="InterPro" id="IPR041413">
    <property type="entry name" value="MLTR_LBD"/>
</dbReference>
<reference evidence="3" key="1">
    <citation type="submission" date="2011-08" db="EMBL/GenBank/DDBJ databases">
        <title>Complete sequence of chromosome of Streptomyces violaceusniger Tu 4113.</title>
        <authorList>
            <consortium name="US DOE Joint Genome Institute"/>
            <person name="Lucas S."/>
            <person name="Han J."/>
            <person name="Lapidus A."/>
            <person name="Cheng J.-F."/>
            <person name="Goodwin L."/>
            <person name="Pitluck S."/>
            <person name="Peters L."/>
            <person name="Ivanova N."/>
            <person name="Daligault H."/>
            <person name="Detter J.C."/>
            <person name="Han C."/>
            <person name="Tapia R."/>
            <person name="Land M."/>
            <person name="Hauser L."/>
            <person name="Kyrpides N."/>
            <person name="Ivanova N."/>
            <person name="Pagani I."/>
            <person name="Hagen A."/>
            <person name="Katz L."/>
            <person name="Fiedler H.-P."/>
            <person name="Keasling J."/>
            <person name="Fortman J."/>
            <person name="Woyke T."/>
        </authorList>
    </citation>
    <scope>NUCLEOTIDE SEQUENCE [LARGE SCALE GENOMIC DNA]</scope>
    <source>
        <strain evidence="3">Tu 4113</strain>
    </source>
</reference>
<dbReference type="PANTHER" id="PTHR35010">
    <property type="entry name" value="BLL4672 PROTEIN-RELATED"/>
    <property type="match status" value="1"/>
</dbReference>
<dbReference type="Gene3D" id="1.10.260.40">
    <property type="entry name" value="lambda repressor-like DNA-binding domains"/>
    <property type="match status" value="1"/>
</dbReference>
<dbReference type="PANTHER" id="PTHR35010:SF2">
    <property type="entry name" value="BLL4672 PROTEIN"/>
    <property type="match status" value="1"/>
</dbReference>
<dbReference type="Gene3D" id="3.30.450.180">
    <property type="match status" value="1"/>
</dbReference>
<keyword evidence="4" id="KW-1185">Reference proteome</keyword>
<dbReference type="Pfam" id="PF13560">
    <property type="entry name" value="HTH_31"/>
    <property type="match status" value="1"/>
</dbReference>
<dbReference type="EMBL" id="CP002994">
    <property type="protein sequence ID" value="AEM85945.1"/>
    <property type="molecule type" value="Genomic_DNA"/>
</dbReference>
<dbReference type="AlphaFoldDB" id="G2P0E7"/>
<sequence>MRMQVPAAPPPGSARDNGARSQDNPLGEFLRTTRSRLMPADVGLSTGRRTRRVEGLRRQEVSVLSGVSADHYSRLEQGRERNPSPQTVEALGRALQLAPDARAHLFRLAGLNPSLRSDCARERVPPPLLQLLEASHQAAAYVLSPCLDILAANAPAQALLSPFTDGAECAGGALNLTRILFTHPRAKTYFAQWPLAVTVSLLALRRNALWLPDDTEIEDLIAELSPQMADFTGHCAGDTATALDRAYGTVVHPAAGRIELTYRVVSAPAAPGQQLLIGTPAPGGRSAQALTYLTAMGPQHP</sequence>
<evidence type="ECO:0000256" key="1">
    <source>
        <dbReference type="SAM" id="MobiDB-lite"/>
    </source>
</evidence>
<name>G2P0E7_STRV4</name>
<proteinExistence type="predicted"/>
<dbReference type="Pfam" id="PF17765">
    <property type="entry name" value="MLTR_LBD"/>
    <property type="match status" value="1"/>
</dbReference>
<organism evidence="3 4">
    <name type="scientific">Streptomyces violaceusniger (strain Tu 4113)</name>
    <dbReference type="NCBI Taxonomy" id="653045"/>
    <lineage>
        <taxon>Bacteria</taxon>
        <taxon>Bacillati</taxon>
        <taxon>Actinomycetota</taxon>
        <taxon>Actinomycetes</taxon>
        <taxon>Kitasatosporales</taxon>
        <taxon>Streptomycetaceae</taxon>
        <taxon>Streptomyces</taxon>
        <taxon>Streptomyces violaceusniger group</taxon>
    </lineage>
</organism>
<dbReference type="eggNOG" id="COG1396">
    <property type="taxonomic scope" value="Bacteria"/>
</dbReference>
<gene>
    <name evidence="3" type="ORF">Strvi_6542</name>
</gene>
<dbReference type="GO" id="GO:0003677">
    <property type="term" value="F:DNA binding"/>
    <property type="evidence" value="ECO:0007669"/>
    <property type="project" value="InterPro"/>
</dbReference>